<evidence type="ECO:0000313" key="3">
    <source>
        <dbReference type="Proteomes" id="UP000239899"/>
    </source>
</evidence>
<organism evidence="2 3">
    <name type="scientific">Chlorella sorokiniana</name>
    <name type="common">Freshwater green alga</name>
    <dbReference type="NCBI Taxonomy" id="3076"/>
    <lineage>
        <taxon>Eukaryota</taxon>
        <taxon>Viridiplantae</taxon>
        <taxon>Chlorophyta</taxon>
        <taxon>core chlorophytes</taxon>
        <taxon>Trebouxiophyceae</taxon>
        <taxon>Chlorellales</taxon>
        <taxon>Chlorellaceae</taxon>
        <taxon>Chlorella clade</taxon>
        <taxon>Chlorella</taxon>
    </lineage>
</organism>
<dbReference type="Proteomes" id="UP000239899">
    <property type="component" value="Unassembled WGS sequence"/>
</dbReference>
<dbReference type="EMBL" id="LHPG02000016">
    <property type="protein sequence ID" value="PRW33695.1"/>
    <property type="molecule type" value="Genomic_DNA"/>
</dbReference>
<dbReference type="InterPro" id="IPR040306">
    <property type="entry name" value="Os02g0753200-like"/>
</dbReference>
<feature type="compositionally biased region" description="Low complexity" evidence="1">
    <location>
        <begin position="218"/>
        <end position="227"/>
    </location>
</feature>
<feature type="compositionally biased region" description="Acidic residues" evidence="1">
    <location>
        <begin position="41"/>
        <end position="57"/>
    </location>
</feature>
<feature type="compositionally biased region" description="Basic and acidic residues" evidence="1">
    <location>
        <begin position="279"/>
        <end position="292"/>
    </location>
</feature>
<protein>
    <submittedName>
        <fullName evidence="2">PHD finger 3</fullName>
    </submittedName>
</protein>
<evidence type="ECO:0000256" key="1">
    <source>
        <dbReference type="SAM" id="MobiDB-lite"/>
    </source>
</evidence>
<feature type="compositionally biased region" description="Low complexity" evidence="1">
    <location>
        <begin position="81"/>
        <end position="92"/>
    </location>
</feature>
<feature type="region of interest" description="Disordered" evidence="1">
    <location>
        <begin position="1"/>
        <end position="92"/>
    </location>
</feature>
<gene>
    <name evidence="2" type="ORF">C2E21_7715</name>
</gene>
<feature type="compositionally biased region" description="Basic and acidic residues" evidence="1">
    <location>
        <begin position="260"/>
        <end position="270"/>
    </location>
</feature>
<dbReference type="PANTHER" id="PTHR35321">
    <property type="entry name" value="OS02G0753200 PROTEIN"/>
    <property type="match status" value="1"/>
</dbReference>
<evidence type="ECO:0000313" key="2">
    <source>
        <dbReference type="EMBL" id="PRW33695.1"/>
    </source>
</evidence>
<accession>A0A2P6THC8</accession>
<dbReference type="OrthoDB" id="543560at2759"/>
<proteinExistence type="predicted"/>
<dbReference type="AlphaFoldDB" id="A0A2P6THC8"/>
<reference evidence="2 3" key="1">
    <citation type="journal article" date="2018" name="Plant J.">
        <title>Genome sequences of Chlorella sorokiniana UTEX 1602 and Micractinium conductrix SAG 241.80: implications to maltose excretion by a green alga.</title>
        <authorList>
            <person name="Arriola M.B."/>
            <person name="Velmurugan N."/>
            <person name="Zhang Y."/>
            <person name="Plunkett M.H."/>
            <person name="Hondzo H."/>
            <person name="Barney B.M."/>
        </authorList>
    </citation>
    <scope>NUCLEOTIDE SEQUENCE [LARGE SCALE GENOMIC DNA]</scope>
    <source>
        <strain evidence="3">UTEX 1602</strain>
    </source>
</reference>
<dbReference type="PANTHER" id="PTHR35321:SF1">
    <property type="entry name" value="OS02G0753200 PROTEIN"/>
    <property type="match status" value="1"/>
</dbReference>
<feature type="compositionally biased region" description="Low complexity" evidence="1">
    <location>
        <begin position="18"/>
        <end position="32"/>
    </location>
</feature>
<keyword evidence="3" id="KW-1185">Reference proteome</keyword>
<feature type="region of interest" description="Disordered" evidence="1">
    <location>
        <begin position="207"/>
        <end position="292"/>
    </location>
</feature>
<sequence length="292" mass="30971">MAEDGKPVVEEEEEDLDALWGDEPPRQAAAQPPAQPLELSSSEDDSYFEGSDDDSEDSAARRAKAAAARLRDYGEEEEAGSKPAAGPAAAAAPTGLLPSAAAAFTKVEGPPAFLDPEATRPLAVAVHRAVNHVGADGGALPDPRSANQLLNKRGQAAGEWDVSQMAPKLKEEQQQEKGVITGSAVRYRTDDRVGAVSAAQIAMLGGKVGEEEEDEGLPAAPSAAAPKHPAPKGKPTKPMAVNDFLDKGVGGAQLPRKRQDRKDKEKDKRMRGQSTHAQWKSEAEMVLRQQYD</sequence>
<comment type="caution">
    <text evidence="2">The sequence shown here is derived from an EMBL/GenBank/DDBJ whole genome shotgun (WGS) entry which is preliminary data.</text>
</comment>
<name>A0A2P6THC8_CHLSO</name>